<keyword evidence="5 9" id="KW-0812">Transmembrane</keyword>
<dbReference type="GO" id="GO:0005886">
    <property type="term" value="C:plasma membrane"/>
    <property type="evidence" value="ECO:0007669"/>
    <property type="project" value="UniProtKB-SubCell"/>
</dbReference>
<comment type="similarity">
    <text evidence="8 9">Belongs to the TRAP transporter small permease family.</text>
</comment>
<keyword evidence="12" id="KW-1185">Reference proteome</keyword>
<evidence type="ECO:0000259" key="10">
    <source>
        <dbReference type="Pfam" id="PF04290"/>
    </source>
</evidence>
<reference evidence="11 12" key="1">
    <citation type="submission" date="2018-05" db="EMBL/GenBank/DDBJ databases">
        <title>Genomic Encyclopedia of Type Strains, Phase IV (KMG-IV): sequencing the most valuable type-strain genomes for metagenomic binning, comparative biology and taxonomic classification.</title>
        <authorList>
            <person name="Goeker M."/>
        </authorList>
    </citation>
    <scope>NUCLEOTIDE SEQUENCE [LARGE SCALE GENOMIC DNA]</scope>
    <source>
        <strain evidence="11 12">DSM 6986</strain>
    </source>
</reference>
<feature type="transmembrane region" description="Helical" evidence="9">
    <location>
        <begin position="67"/>
        <end position="84"/>
    </location>
</feature>
<evidence type="ECO:0000256" key="8">
    <source>
        <dbReference type="ARBA" id="ARBA00038436"/>
    </source>
</evidence>
<comment type="function">
    <text evidence="9">Part of the tripartite ATP-independent periplasmic (TRAP) transport system.</text>
</comment>
<keyword evidence="3" id="KW-1003">Cell membrane</keyword>
<dbReference type="OrthoDB" id="6183232at2"/>
<dbReference type="PANTHER" id="PTHR35011">
    <property type="entry name" value="2,3-DIKETO-L-GULONATE TRAP TRANSPORTER SMALL PERMEASE PROTEIN YIAM"/>
    <property type="match status" value="1"/>
</dbReference>
<dbReference type="GO" id="GO:0022857">
    <property type="term" value="F:transmembrane transporter activity"/>
    <property type="evidence" value="ECO:0007669"/>
    <property type="project" value="UniProtKB-UniRule"/>
</dbReference>
<dbReference type="Proteomes" id="UP000245396">
    <property type="component" value="Unassembled WGS sequence"/>
</dbReference>
<dbReference type="Pfam" id="PF04290">
    <property type="entry name" value="DctQ"/>
    <property type="match status" value="1"/>
</dbReference>
<dbReference type="PANTHER" id="PTHR35011:SF2">
    <property type="entry name" value="2,3-DIKETO-L-GULONATE TRAP TRANSPORTER SMALL PERMEASE PROTEIN YIAM"/>
    <property type="match status" value="1"/>
</dbReference>
<dbReference type="InterPro" id="IPR007387">
    <property type="entry name" value="TRAP_DctQ"/>
</dbReference>
<evidence type="ECO:0000256" key="2">
    <source>
        <dbReference type="ARBA" id="ARBA00022448"/>
    </source>
</evidence>
<evidence type="ECO:0000256" key="4">
    <source>
        <dbReference type="ARBA" id="ARBA00022519"/>
    </source>
</evidence>
<organism evidence="11 12">
    <name type="scientific">Pseudaminobacter salicylatoxidans</name>
    <dbReference type="NCBI Taxonomy" id="93369"/>
    <lineage>
        <taxon>Bacteria</taxon>
        <taxon>Pseudomonadati</taxon>
        <taxon>Pseudomonadota</taxon>
        <taxon>Alphaproteobacteria</taxon>
        <taxon>Hyphomicrobiales</taxon>
        <taxon>Phyllobacteriaceae</taxon>
        <taxon>Pseudaminobacter</taxon>
    </lineage>
</organism>
<accession>A0A316BMM6</accession>
<dbReference type="InterPro" id="IPR055348">
    <property type="entry name" value="DctQ"/>
</dbReference>
<sequence length="181" mass="20281">MSKRYRMTNSPTIKKKQGIAHSIVIEWAVAFLTSLSALALAIILCTSFVGVIMRYFFQTPILGSDEIIQLVSIALVMLAMPGTAQRDGHVRVDVFDKHIGVWGRFIGDLFSRAVGVYLMYLLTWRSWLKLREALEYNDLSNMLRVPFWPFYGLMALGGALFAVVLVLQIVDLIRGGTGAHD</sequence>
<dbReference type="RefSeq" id="WP_109614744.1">
    <property type="nucleotide sequence ID" value="NZ_QGGG01000024.1"/>
</dbReference>
<keyword evidence="2 9" id="KW-0813">Transport</keyword>
<protein>
    <recommendedName>
        <fullName evidence="9">TRAP transporter small permease protein</fullName>
    </recommendedName>
</protein>
<feature type="transmembrane region" description="Helical" evidence="9">
    <location>
        <begin position="147"/>
        <end position="167"/>
    </location>
</feature>
<comment type="subcellular location">
    <subcellularLocation>
        <location evidence="1 9">Cell inner membrane</location>
        <topology evidence="1 9">Multi-pass membrane protein</topology>
    </subcellularLocation>
</comment>
<dbReference type="AlphaFoldDB" id="A0A316BMM6"/>
<proteinExistence type="inferred from homology"/>
<evidence type="ECO:0000256" key="5">
    <source>
        <dbReference type="ARBA" id="ARBA00022692"/>
    </source>
</evidence>
<evidence type="ECO:0000313" key="12">
    <source>
        <dbReference type="Proteomes" id="UP000245396"/>
    </source>
</evidence>
<feature type="transmembrane region" description="Helical" evidence="9">
    <location>
        <begin position="105"/>
        <end position="127"/>
    </location>
</feature>
<evidence type="ECO:0000256" key="6">
    <source>
        <dbReference type="ARBA" id="ARBA00022989"/>
    </source>
</evidence>
<dbReference type="EMBL" id="QGGG01000024">
    <property type="protein sequence ID" value="PWJ74130.1"/>
    <property type="molecule type" value="Genomic_DNA"/>
</dbReference>
<feature type="transmembrane region" description="Helical" evidence="9">
    <location>
        <begin position="24"/>
        <end position="55"/>
    </location>
</feature>
<keyword evidence="4 9" id="KW-0997">Cell inner membrane</keyword>
<name>A0A316BMM6_PSESE</name>
<evidence type="ECO:0000256" key="9">
    <source>
        <dbReference type="RuleBase" id="RU369079"/>
    </source>
</evidence>
<keyword evidence="6 9" id="KW-1133">Transmembrane helix</keyword>
<gene>
    <name evidence="11" type="ORF">C7441_1245</name>
</gene>
<comment type="caution">
    <text evidence="11">The sequence shown here is derived from an EMBL/GenBank/DDBJ whole genome shotgun (WGS) entry which is preliminary data.</text>
</comment>
<dbReference type="GO" id="GO:0015740">
    <property type="term" value="P:C4-dicarboxylate transport"/>
    <property type="evidence" value="ECO:0007669"/>
    <property type="project" value="TreeGrafter"/>
</dbReference>
<evidence type="ECO:0000256" key="3">
    <source>
        <dbReference type="ARBA" id="ARBA00022475"/>
    </source>
</evidence>
<evidence type="ECO:0000256" key="1">
    <source>
        <dbReference type="ARBA" id="ARBA00004429"/>
    </source>
</evidence>
<evidence type="ECO:0000313" key="11">
    <source>
        <dbReference type="EMBL" id="PWJ74130.1"/>
    </source>
</evidence>
<comment type="subunit">
    <text evidence="9">The complex comprises the extracytoplasmic solute receptor protein and the two transmembrane proteins.</text>
</comment>
<feature type="domain" description="Tripartite ATP-independent periplasmic transporters DctQ component" evidence="10">
    <location>
        <begin position="44"/>
        <end position="174"/>
    </location>
</feature>
<keyword evidence="7 9" id="KW-0472">Membrane</keyword>
<evidence type="ECO:0000256" key="7">
    <source>
        <dbReference type="ARBA" id="ARBA00023136"/>
    </source>
</evidence>